<reference evidence="2 3" key="1">
    <citation type="submission" date="2017-03" db="EMBL/GenBank/DDBJ databases">
        <authorList>
            <person name="Afonso C.L."/>
            <person name="Miller P.J."/>
            <person name="Scott M.A."/>
            <person name="Spackman E."/>
            <person name="Goraichik I."/>
            <person name="Dimitrov K.M."/>
            <person name="Suarez D.L."/>
            <person name="Swayne D.E."/>
        </authorList>
    </citation>
    <scope>NUCLEOTIDE SEQUENCE [LARGE SCALE GENOMIC DNA]</scope>
    <source>
        <strain evidence="2">PRJEB14757</strain>
    </source>
</reference>
<dbReference type="STRING" id="1246637.MTBBW1_50039"/>
<keyword evidence="3" id="KW-1185">Reference proteome</keyword>
<dbReference type="InterPro" id="IPR018631">
    <property type="entry name" value="AAA-ATPase-like_dom"/>
</dbReference>
<dbReference type="RefSeq" id="WP_080797831.1">
    <property type="nucleotide sequence ID" value="NZ_LT828540.1"/>
</dbReference>
<accession>A0A1W1HHJ4</accession>
<dbReference type="Pfam" id="PF09820">
    <property type="entry name" value="AAA-ATPase_like"/>
    <property type="match status" value="1"/>
</dbReference>
<dbReference type="OrthoDB" id="9808684at2"/>
<evidence type="ECO:0000313" key="2">
    <source>
        <dbReference type="EMBL" id="SLM31916.1"/>
    </source>
</evidence>
<dbReference type="SUPFAM" id="SSF52540">
    <property type="entry name" value="P-loop containing nucleoside triphosphate hydrolases"/>
    <property type="match status" value="1"/>
</dbReference>
<dbReference type="EMBL" id="FWEV01000292">
    <property type="protein sequence ID" value="SLM31916.1"/>
    <property type="molecule type" value="Genomic_DNA"/>
</dbReference>
<protein>
    <recommendedName>
        <fullName evidence="1">AAA-ATPase-like domain-containing protein</fullName>
    </recommendedName>
</protein>
<organism evidence="2 3">
    <name type="scientific">Desulfamplus magnetovallimortis</name>
    <dbReference type="NCBI Taxonomy" id="1246637"/>
    <lineage>
        <taxon>Bacteria</taxon>
        <taxon>Pseudomonadati</taxon>
        <taxon>Thermodesulfobacteriota</taxon>
        <taxon>Desulfobacteria</taxon>
        <taxon>Desulfobacterales</taxon>
        <taxon>Desulfobacteraceae</taxon>
        <taxon>Desulfamplus</taxon>
    </lineage>
</organism>
<dbReference type="InterPro" id="IPR027417">
    <property type="entry name" value="P-loop_NTPase"/>
</dbReference>
<dbReference type="PANTHER" id="PTHR34825">
    <property type="entry name" value="CONSERVED PROTEIN, WITH A WEAK D-GALACTARATE DEHYDRATASE/ALTRONATE HYDROLASE DOMAIN"/>
    <property type="match status" value="1"/>
</dbReference>
<dbReference type="AlphaFoldDB" id="A0A1W1HHJ4"/>
<sequence length="191" mass="22166">MKNLPLGVNTLANIKNQNMVYVDKTPMAWDLVKHAGRFFLSRPRRFGKSLFVDTLKEIFQGNKELFKGLYIYDKWDWSQTFPVILIDFAGAVLQSRSELENRIRKLIKVNEELLNVAPSHDNDIPGLFEDLIMNCSKKYNQKVVVLVDEYDKPILDNIDNSDIAAEVRDGLKNLYSVLKGQDRNSQFYDYI</sequence>
<evidence type="ECO:0000313" key="3">
    <source>
        <dbReference type="Proteomes" id="UP000191931"/>
    </source>
</evidence>
<name>A0A1W1HHJ4_9BACT</name>
<proteinExistence type="predicted"/>
<evidence type="ECO:0000259" key="1">
    <source>
        <dbReference type="Pfam" id="PF09820"/>
    </source>
</evidence>
<dbReference type="PANTHER" id="PTHR34825:SF1">
    <property type="entry name" value="AAA-ATPASE-LIKE DOMAIN-CONTAINING PROTEIN"/>
    <property type="match status" value="1"/>
</dbReference>
<gene>
    <name evidence="2" type="ORF">MTBBW1_50039</name>
</gene>
<feature type="domain" description="AAA-ATPase-like" evidence="1">
    <location>
        <begin position="5"/>
        <end position="184"/>
    </location>
</feature>
<dbReference type="Gene3D" id="3.40.50.300">
    <property type="entry name" value="P-loop containing nucleotide triphosphate hydrolases"/>
    <property type="match status" value="1"/>
</dbReference>
<dbReference type="Proteomes" id="UP000191931">
    <property type="component" value="Unassembled WGS sequence"/>
</dbReference>